<dbReference type="GeneID" id="20039764"/>
<organism evidence="3 4">
    <name type="scientific">Plasmodium inui San Antonio 1</name>
    <dbReference type="NCBI Taxonomy" id="1237626"/>
    <lineage>
        <taxon>Eukaryota</taxon>
        <taxon>Sar</taxon>
        <taxon>Alveolata</taxon>
        <taxon>Apicomplexa</taxon>
        <taxon>Aconoidasida</taxon>
        <taxon>Haemosporida</taxon>
        <taxon>Plasmodiidae</taxon>
        <taxon>Plasmodium</taxon>
        <taxon>Plasmodium (Plasmodium)</taxon>
    </lineage>
</organism>
<keyword evidence="2" id="KW-0812">Transmembrane</keyword>
<evidence type="ECO:0000256" key="1">
    <source>
        <dbReference type="SAM" id="MobiDB-lite"/>
    </source>
</evidence>
<dbReference type="OrthoDB" id="387512at2759"/>
<sequence>MPKRIISMVSGGIVDHFRSARPLKIGNIDARGLFFVITVIMYIFSYLISFRLLEEDERGTVDLEFYDDENENYERLRASKAENAGDKPDSEEKEKSDSQSDH</sequence>
<name>W7A0J5_9APIC</name>
<accession>W7A0J5</accession>
<dbReference type="AlphaFoldDB" id="W7A0J5"/>
<evidence type="ECO:0000256" key="2">
    <source>
        <dbReference type="SAM" id="Phobius"/>
    </source>
</evidence>
<reference evidence="3 4" key="1">
    <citation type="submission" date="2013-02" db="EMBL/GenBank/DDBJ databases">
        <title>The Genome Sequence of Plasmodium inui San Antonio 1.</title>
        <authorList>
            <consortium name="The Broad Institute Genome Sequencing Platform"/>
            <consortium name="The Broad Institute Genome Sequencing Center for Infectious Disease"/>
            <person name="Neafsey D."/>
            <person name="Cheeseman I."/>
            <person name="Volkman S."/>
            <person name="Adams J."/>
            <person name="Walker B."/>
            <person name="Young S.K."/>
            <person name="Zeng Q."/>
            <person name="Gargeya S."/>
            <person name="Fitzgerald M."/>
            <person name="Haas B."/>
            <person name="Abouelleil A."/>
            <person name="Alvarado L."/>
            <person name="Arachchi H.M."/>
            <person name="Berlin A.M."/>
            <person name="Chapman S.B."/>
            <person name="Dewar J."/>
            <person name="Goldberg J."/>
            <person name="Griggs A."/>
            <person name="Gujja S."/>
            <person name="Hansen M."/>
            <person name="Howarth C."/>
            <person name="Imamovic A."/>
            <person name="Larimer J."/>
            <person name="McCowan C."/>
            <person name="Murphy C."/>
            <person name="Neiman D."/>
            <person name="Pearson M."/>
            <person name="Priest M."/>
            <person name="Roberts A."/>
            <person name="Saif S."/>
            <person name="Shea T."/>
            <person name="Sisk P."/>
            <person name="Sykes S."/>
            <person name="Wortman J."/>
            <person name="Nusbaum C."/>
            <person name="Birren B."/>
        </authorList>
    </citation>
    <scope>NUCLEOTIDE SEQUENCE [LARGE SCALE GENOMIC DNA]</scope>
    <source>
        <strain evidence="3 4">San Antonio 1</strain>
    </source>
</reference>
<keyword evidence="4" id="KW-1185">Reference proteome</keyword>
<protein>
    <submittedName>
        <fullName evidence="3">Uncharacterized protein</fullName>
    </submittedName>
</protein>
<evidence type="ECO:0000313" key="3">
    <source>
        <dbReference type="EMBL" id="EUD65090.1"/>
    </source>
</evidence>
<dbReference type="RefSeq" id="XP_008818295.1">
    <property type="nucleotide sequence ID" value="XM_008820073.1"/>
</dbReference>
<keyword evidence="2" id="KW-1133">Transmembrane helix</keyword>
<feature type="region of interest" description="Disordered" evidence="1">
    <location>
        <begin position="76"/>
        <end position="102"/>
    </location>
</feature>
<gene>
    <name evidence="3" type="ORF">C922_04490</name>
</gene>
<dbReference type="Proteomes" id="UP000030640">
    <property type="component" value="Unassembled WGS sequence"/>
</dbReference>
<dbReference type="VEuPathDB" id="PlasmoDB:C922_04490"/>
<proteinExistence type="predicted"/>
<feature type="transmembrane region" description="Helical" evidence="2">
    <location>
        <begin position="33"/>
        <end position="53"/>
    </location>
</feature>
<dbReference type="EMBL" id="KI965483">
    <property type="protein sequence ID" value="EUD65090.1"/>
    <property type="molecule type" value="Genomic_DNA"/>
</dbReference>
<evidence type="ECO:0000313" key="4">
    <source>
        <dbReference type="Proteomes" id="UP000030640"/>
    </source>
</evidence>
<keyword evidence="2" id="KW-0472">Membrane</keyword>